<comment type="caution">
    <text evidence="1">The sequence shown here is derived from an EMBL/GenBank/DDBJ whole genome shotgun (WGS) entry which is preliminary data.</text>
</comment>
<accession>A0ABU5MVM3</accession>
<dbReference type="EMBL" id="JARVCO010000007">
    <property type="protein sequence ID" value="MDZ8118259.1"/>
    <property type="molecule type" value="Genomic_DNA"/>
</dbReference>
<sequence>MKKQRNAILTGLLVTVLAAGQSMGGLLIDYDASDLPDSNTLANPFSSIVFAGTGYSLNGGELTLTTAPSAGIWFGNGNSIGHPTNWSLADSASGNYLKVRTKLAPGATSWSAYLADGSSYAGFTFNHSTVSYATDLAGSYNDVTNALDMTSDFHTFEFLLKDGNVTYRLDESIVLYHGAAYASSEGSFMVIGDGSGPTPTGTGSMIIDQVTYEAGPTFSIPEPSTLGLVGCFGSAVFLIRRFFLI</sequence>
<evidence type="ECO:0000313" key="2">
    <source>
        <dbReference type="Proteomes" id="UP001290861"/>
    </source>
</evidence>
<dbReference type="Proteomes" id="UP001290861">
    <property type="component" value="Unassembled WGS sequence"/>
</dbReference>
<evidence type="ECO:0008006" key="3">
    <source>
        <dbReference type="Google" id="ProtNLM"/>
    </source>
</evidence>
<proteinExistence type="predicted"/>
<name>A0ABU5MVM3_9BACT</name>
<reference evidence="1 2" key="1">
    <citation type="journal article" date="2024" name="Appl. Environ. Microbiol.">
        <title>Pontiella agarivorans sp. nov., a novel marine anaerobic bacterium capable of degrading macroalgal polysaccharides and fixing nitrogen.</title>
        <authorList>
            <person name="Liu N."/>
            <person name="Kivenson V."/>
            <person name="Peng X."/>
            <person name="Cui Z."/>
            <person name="Lankiewicz T.S."/>
            <person name="Gosselin K.M."/>
            <person name="English C.J."/>
            <person name="Blair E.M."/>
            <person name="O'Malley M.A."/>
            <person name="Valentine D.L."/>
        </authorList>
    </citation>
    <scope>NUCLEOTIDE SEQUENCE [LARGE SCALE GENOMIC DNA]</scope>
    <source>
        <strain evidence="1 2">NLcol2</strain>
    </source>
</reference>
<organism evidence="1 2">
    <name type="scientific">Pontiella agarivorans</name>
    <dbReference type="NCBI Taxonomy" id="3038953"/>
    <lineage>
        <taxon>Bacteria</taxon>
        <taxon>Pseudomonadati</taxon>
        <taxon>Kiritimatiellota</taxon>
        <taxon>Kiritimatiellia</taxon>
        <taxon>Kiritimatiellales</taxon>
        <taxon>Pontiellaceae</taxon>
        <taxon>Pontiella</taxon>
    </lineage>
</organism>
<dbReference type="RefSeq" id="WP_322608057.1">
    <property type="nucleotide sequence ID" value="NZ_JARVCO010000007.1"/>
</dbReference>
<protein>
    <recommendedName>
        <fullName evidence="3">PEP-CTERM protein-sorting domain-containing protein</fullName>
    </recommendedName>
</protein>
<keyword evidence="2" id="KW-1185">Reference proteome</keyword>
<evidence type="ECO:0000313" key="1">
    <source>
        <dbReference type="EMBL" id="MDZ8118259.1"/>
    </source>
</evidence>
<gene>
    <name evidence="1" type="ORF">P9H32_06410</name>
</gene>